<sequence length="209" mass="22053">MTVDQINETEIRAPLAQLRAYWEGLRRGDALPARADIHPAGISGALAAAFLVERIGPGVARLRIAGMTFTHLLGMEARGMPLSALFDPMARARLARLTDQCFLRPAVLEADLGCETGLGRPPLRGRLLMLPLAGDGGRGEMALGGLTVAGELGRAPRRLTLGQSELRALKQPVILPPSPAAPPLPAAAPYAVKPSAHGRSYLQLVDLGP</sequence>
<keyword evidence="2" id="KW-1185">Reference proteome</keyword>
<organism evidence="1 2">
    <name type="scientific">Gemmobacter lanyuensis</name>
    <dbReference type="NCBI Taxonomy" id="1054497"/>
    <lineage>
        <taxon>Bacteria</taxon>
        <taxon>Pseudomonadati</taxon>
        <taxon>Pseudomonadota</taxon>
        <taxon>Alphaproteobacteria</taxon>
        <taxon>Rhodobacterales</taxon>
        <taxon>Paracoccaceae</taxon>
        <taxon>Gemmobacter</taxon>
    </lineage>
</organism>
<dbReference type="AlphaFoldDB" id="A0A918IKW2"/>
<name>A0A918IKW2_9RHOB</name>
<reference evidence="1" key="2">
    <citation type="submission" date="2020-09" db="EMBL/GenBank/DDBJ databases">
        <authorList>
            <person name="Sun Q."/>
            <person name="Kim S."/>
        </authorList>
    </citation>
    <scope>NUCLEOTIDE SEQUENCE</scope>
    <source>
        <strain evidence="1">KCTC 23714</strain>
    </source>
</reference>
<dbReference type="EMBL" id="BMYQ01000001">
    <property type="protein sequence ID" value="GGW21253.1"/>
    <property type="molecule type" value="Genomic_DNA"/>
</dbReference>
<dbReference type="RefSeq" id="WP_189631840.1">
    <property type="nucleotide sequence ID" value="NZ_BMYQ01000001.1"/>
</dbReference>
<dbReference type="Pfam" id="PF07310">
    <property type="entry name" value="PAS_5"/>
    <property type="match status" value="1"/>
</dbReference>
<comment type="caution">
    <text evidence="1">The sequence shown here is derived from an EMBL/GenBank/DDBJ whole genome shotgun (WGS) entry which is preliminary data.</text>
</comment>
<protein>
    <submittedName>
        <fullName evidence="1">PAS domain-containing protein</fullName>
    </submittedName>
</protein>
<accession>A0A918IKW2</accession>
<dbReference type="InterPro" id="IPR009922">
    <property type="entry name" value="DUF1457"/>
</dbReference>
<dbReference type="Proteomes" id="UP000628984">
    <property type="component" value="Unassembled WGS sequence"/>
</dbReference>
<evidence type="ECO:0000313" key="1">
    <source>
        <dbReference type="EMBL" id="GGW21253.1"/>
    </source>
</evidence>
<proteinExistence type="predicted"/>
<gene>
    <name evidence="1" type="ORF">GCM10011452_00870</name>
</gene>
<evidence type="ECO:0000313" key="2">
    <source>
        <dbReference type="Proteomes" id="UP000628984"/>
    </source>
</evidence>
<reference evidence="1" key="1">
    <citation type="journal article" date="2014" name="Int. J. Syst. Evol. Microbiol.">
        <title>Complete genome sequence of Corynebacterium casei LMG S-19264T (=DSM 44701T), isolated from a smear-ripened cheese.</title>
        <authorList>
            <consortium name="US DOE Joint Genome Institute (JGI-PGF)"/>
            <person name="Walter F."/>
            <person name="Albersmeier A."/>
            <person name="Kalinowski J."/>
            <person name="Ruckert C."/>
        </authorList>
    </citation>
    <scope>NUCLEOTIDE SEQUENCE</scope>
    <source>
        <strain evidence="1">KCTC 23714</strain>
    </source>
</reference>